<accession>A0A3L8PVJ3</accession>
<keyword evidence="2" id="KW-1185">Reference proteome</keyword>
<dbReference type="AlphaFoldDB" id="A0A3L8PVJ3"/>
<comment type="caution">
    <text evidence="1">The sequence shown here is derived from an EMBL/GenBank/DDBJ whole genome shotgun (WGS) entry which is preliminary data.</text>
</comment>
<protein>
    <submittedName>
        <fullName evidence="1">Uncharacterized protein</fullName>
    </submittedName>
</protein>
<dbReference type="Proteomes" id="UP000281474">
    <property type="component" value="Unassembled WGS sequence"/>
</dbReference>
<evidence type="ECO:0000313" key="1">
    <source>
        <dbReference type="EMBL" id="RLV58593.1"/>
    </source>
</evidence>
<evidence type="ECO:0000313" key="2">
    <source>
        <dbReference type="Proteomes" id="UP000281474"/>
    </source>
</evidence>
<organism evidence="1 2">
    <name type="scientific">Parashewanella curva</name>
    <dbReference type="NCBI Taxonomy" id="2338552"/>
    <lineage>
        <taxon>Bacteria</taxon>
        <taxon>Pseudomonadati</taxon>
        <taxon>Pseudomonadota</taxon>
        <taxon>Gammaproteobacteria</taxon>
        <taxon>Alteromonadales</taxon>
        <taxon>Shewanellaceae</taxon>
        <taxon>Parashewanella</taxon>
    </lineage>
</organism>
<reference evidence="1 2" key="1">
    <citation type="submission" date="2018-09" db="EMBL/GenBank/DDBJ databases">
        <title>Phylogeny of the Shewanellaceae, and recommendation for two new genera, Pseudoshewanella and Parashewanella.</title>
        <authorList>
            <person name="Wang G."/>
        </authorList>
    </citation>
    <scope>NUCLEOTIDE SEQUENCE [LARGE SCALE GENOMIC DNA]</scope>
    <source>
        <strain evidence="1 2">C51</strain>
    </source>
</reference>
<dbReference type="EMBL" id="QZEI01000064">
    <property type="protein sequence ID" value="RLV58593.1"/>
    <property type="molecule type" value="Genomic_DNA"/>
</dbReference>
<name>A0A3L8PVJ3_9GAMM</name>
<gene>
    <name evidence="1" type="ORF">D5018_16575</name>
</gene>
<sequence>MCCIPCRQSLVEASFAEYLRNCQFQSGQSISLGGDDYVVTQTEDTRRPFLAVKACLPKGYSDNSTVHNAILYPVQYWRTYRVNHAINSERIRSEFGFMKVKTQIHTRSARHYNRASKTFSNAQNERATSFSPNHFIKEKPTPCILKLFKNLSHTFDPVTMKSVRCDAEHIDVPVKQVKEGEIHQQSREFEEYANFSGLNNLLRLKMGRSLVFGNLLILTTSSPETEESRKSQKACEQIYQLVTEYPEKLLAEFETYDESQKQEITRVFPLPFKTFEIQVKANLYRKRNGLPIL</sequence>
<proteinExistence type="predicted"/>